<feature type="region of interest" description="Disordered" evidence="11">
    <location>
        <begin position="629"/>
        <end position="654"/>
    </location>
</feature>
<reference evidence="13" key="1">
    <citation type="submission" date="2025-08" db="UniProtKB">
        <authorList>
            <consortium name="Ensembl"/>
        </authorList>
    </citation>
    <scope>IDENTIFICATION</scope>
</reference>
<feature type="domain" description="C2H2-type" evidence="12">
    <location>
        <begin position="659"/>
        <end position="686"/>
    </location>
</feature>
<feature type="domain" description="C2H2-type" evidence="12">
    <location>
        <begin position="941"/>
        <end position="968"/>
    </location>
</feature>
<feature type="domain" description="C2H2-type" evidence="12">
    <location>
        <begin position="1391"/>
        <end position="1418"/>
    </location>
</feature>
<dbReference type="FunFam" id="3.30.160.60:FF:001345">
    <property type="entry name" value="zinc finger protein 646"/>
    <property type="match status" value="4"/>
</dbReference>
<feature type="domain" description="C2H2-type" evidence="12">
    <location>
        <begin position="1223"/>
        <end position="1250"/>
    </location>
</feature>
<dbReference type="GeneTree" id="ENSGT00940000164729"/>
<feature type="domain" description="C2H2-type" evidence="12">
    <location>
        <begin position="44"/>
        <end position="66"/>
    </location>
</feature>
<sequence>MMADQDLGGTCGFPCKQCDMVCPTVSSLLEHMDVHHQQEDERKYKCDECGRCYRHAGSLTNHRRTHEVGPFLCPECGKENPNASALKSHLRNHVLLRKHSCGECGKGFRLASQLATHKRVHLAQKVKEESDYEFRNDVPHPGREHFSSFEVSTENGFCEDKTEELSNSQYEPWDESGDRPFRSDTSGKSYIHQQSLNNHKKSHQLGKFECSICFKFFNNMAALYSHQRSHKSKSGSDFSLTDGSHNGTELDQFSPHSQRALEHFCHLCQVHLSTEEAFQEHIQMHNSSSLSFGIEDALVENHNASYDGGVSPQSKLFGSNKCIPSVSLQTFEKTACNVLTDCSIDQKPHFSSSQGESSVVDSSIDSPTCVPAHNTSSVSTATETSTADSDERPFKCHICGKCYRHSGSLINHKRSHQVGVFQCSVCQKNYPHLAALKSHLRLHKTQSFRHGAEEHLTVDSRQSSFPFQTEQNPMPGVDHSDRALYQQHFDLNSSQDVTTLLPQNENVLQRHMCADCGGIFADIAGIKSHSCPVLLHQPETTNAEYVSGLNFLGSNGHSAVGNPDASLDLNGSQSQSFFKDTLHESMSSDQLSNGVETSNPVEEDDLYQCSICGNSYSSMRALRCHLRGHTQSSDTPASSGPSFMSSHEEVKEEDEGEMVICSTCGESFANSLDLINHQILHNNHQEEALDRSHVDTPERKEEQPIICGGCGISCTSYDHLDNHGCAAERRDELVECKQEVDDVFKQGETSPRRDADDAEDRQYKCEQCGRSYRHAGSLLNHKKSHKTGLFRCQICQKRFYNLLALKNHQRSHFDIKRYTCHECGKAFKIQKQLLIHLRRHKRNQAKMQEVGNQIPALMQTNGSRSDGKVSLLPPNVDHTSGSAQHGTPQPEGRRAETEAESSVTSKDAGDRRPFACDQCGRTYRHAGSLVNHKNSHKTGEYYCSICNNTYSNQLAMKNHLRTHFLYKRHACQNCGRGFRGKKQLLAHVCADLRKDGAKGRRLLKPRMFKCKKCRKAFHSVDELSSHTCEGHSDSSESSTIKEERPFRCNICGRSYRHAGSLLNHKNTHKTGHFSCSFCSKPFTNPMALRNHTRIHTQKKKFVCLTCGKAFRLASILHNHQRIHNRALSHFSCPSCGRSFQSRASLRRHHCRRGQGRSALAGVQRTERGNKCFTCDLCGRSYRHAGSLLNHKKSHSESLHHCALCLQTFPDSLTLQIHSQMRRHCCPECGKTFCLITHLQNHMEVHSKEQAVVCGVCQQSFPDASSYQEHHNAHHTAQSSYPQGAEIPVENNLTWDSVIPETLGTLKQDPTMFYPAPTDVSDSQVSSESSAPQEKSHVCEHCGRTYRHAGSLLNHKNSHKTGAFFCSVCHKEFTNLMALKNHRRIHTEPKRYQCLECGKAFRVSTQLICHRRIHTKEKPFTCQLCSKNFSSKSNLRHHQKMHQSQTYDSSFSMDSFMDLDMAAFL</sequence>
<evidence type="ECO:0000256" key="8">
    <source>
        <dbReference type="ARBA" id="ARBA00023163"/>
    </source>
</evidence>
<dbReference type="PANTHER" id="PTHR24384:SF218">
    <property type="entry name" value="ZINC FINGER PROTEIN 502"/>
    <property type="match status" value="1"/>
</dbReference>
<dbReference type="PROSITE" id="PS50157">
    <property type="entry name" value="ZINC_FINGER_C2H2_2"/>
    <property type="match status" value="26"/>
</dbReference>
<evidence type="ECO:0000256" key="7">
    <source>
        <dbReference type="ARBA" id="ARBA00023015"/>
    </source>
</evidence>
<dbReference type="FunFam" id="3.30.160.60:FF:000446">
    <property type="entry name" value="Zinc finger protein"/>
    <property type="match status" value="1"/>
</dbReference>
<keyword evidence="5 10" id="KW-0863">Zinc-finger</keyword>
<feature type="domain" description="C2H2-type" evidence="12">
    <location>
        <begin position="421"/>
        <end position="448"/>
    </location>
</feature>
<feature type="compositionally biased region" description="Low complexity" evidence="11">
    <location>
        <begin position="353"/>
        <end position="363"/>
    </location>
</feature>
<feature type="compositionally biased region" description="Low complexity" evidence="11">
    <location>
        <begin position="375"/>
        <end position="387"/>
    </location>
</feature>
<accession>A0A3B3C994</accession>
<keyword evidence="3" id="KW-0479">Metal-binding</keyword>
<dbReference type="RefSeq" id="XP_024140507.1">
    <property type="nucleotide sequence ID" value="XM_024284739.2"/>
</dbReference>
<name>A0A3B3C994_ORYME</name>
<evidence type="ECO:0000256" key="5">
    <source>
        <dbReference type="ARBA" id="ARBA00022771"/>
    </source>
</evidence>
<feature type="domain" description="C2H2-type" evidence="12">
    <location>
        <begin position="99"/>
        <end position="126"/>
    </location>
</feature>
<dbReference type="OrthoDB" id="8117402at2759"/>
<feature type="domain" description="C2H2-type" evidence="12">
    <location>
        <begin position="1101"/>
        <end position="1128"/>
    </location>
</feature>
<feature type="domain" description="C2H2-type" evidence="12">
    <location>
        <begin position="13"/>
        <end position="40"/>
    </location>
</feature>
<evidence type="ECO:0000313" key="13">
    <source>
        <dbReference type="Ensembl" id="ENSOMEP00000014174.1"/>
    </source>
</evidence>
<comment type="similarity">
    <text evidence="2">Belongs to the krueppel C2H2-type zinc-finger protein family.</text>
</comment>
<evidence type="ECO:0000256" key="4">
    <source>
        <dbReference type="ARBA" id="ARBA00022737"/>
    </source>
</evidence>
<dbReference type="FunFam" id="3.30.160.60:FF:002353">
    <property type="entry name" value="Zinc finger protein 646"/>
    <property type="match status" value="2"/>
</dbReference>
<feature type="domain" description="C2H2-type" evidence="12">
    <location>
        <begin position="1419"/>
        <end position="1446"/>
    </location>
</feature>
<evidence type="ECO:0000313" key="14">
    <source>
        <dbReference type="Proteomes" id="UP000261560"/>
    </source>
</evidence>
<feature type="domain" description="C2H2-type" evidence="12">
    <location>
        <begin position="607"/>
        <end position="634"/>
    </location>
</feature>
<evidence type="ECO:0000256" key="9">
    <source>
        <dbReference type="ARBA" id="ARBA00023242"/>
    </source>
</evidence>
<evidence type="ECO:0000256" key="1">
    <source>
        <dbReference type="ARBA" id="ARBA00004123"/>
    </source>
</evidence>
<evidence type="ECO:0000256" key="11">
    <source>
        <dbReference type="SAM" id="MobiDB-lite"/>
    </source>
</evidence>
<keyword evidence="14" id="KW-1185">Reference proteome</keyword>
<feature type="region of interest" description="Disordered" evidence="11">
    <location>
        <begin position="353"/>
        <end position="390"/>
    </location>
</feature>
<feature type="domain" description="C2H2-type" evidence="12">
    <location>
        <begin position="914"/>
        <end position="936"/>
    </location>
</feature>
<keyword evidence="8" id="KW-0804">Transcription</keyword>
<dbReference type="RefSeq" id="XP_024140508.1">
    <property type="nucleotide sequence ID" value="XM_024284740.2"/>
</dbReference>
<dbReference type="STRING" id="30732.ENSOMEP00000014174"/>
<feature type="domain" description="C2H2-type" evidence="12">
    <location>
        <begin position="1363"/>
        <end position="1390"/>
    </location>
</feature>
<keyword evidence="9" id="KW-0539">Nucleus</keyword>
<evidence type="ECO:0000256" key="6">
    <source>
        <dbReference type="ARBA" id="ARBA00022833"/>
    </source>
</evidence>
<dbReference type="InterPro" id="IPR050752">
    <property type="entry name" value="C2H2-ZF_domain"/>
</dbReference>
<feature type="compositionally biased region" description="Polar residues" evidence="11">
    <location>
        <begin position="877"/>
        <end position="887"/>
    </location>
</feature>
<keyword evidence="4" id="KW-0677">Repeat</keyword>
<dbReference type="OMA" id="MECHQER"/>
<dbReference type="GO" id="GO:0000981">
    <property type="term" value="F:DNA-binding transcription factor activity, RNA polymerase II-specific"/>
    <property type="evidence" value="ECO:0007669"/>
    <property type="project" value="TreeGrafter"/>
</dbReference>
<organism evidence="13 14">
    <name type="scientific">Oryzias melastigma</name>
    <name type="common">Marine medaka</name>
    <dbReference type="NCBI Taxonomy" id="30732"/>
    <lineage>
        <taxon>Eukaryota</taxon>
        <taxon>Metazoa</taxon>
        <taxon>Chordata</taxon>
        <taxon>Craniata</taxon>
        <taxon>Vertebrata</taxon>
        <taxon>Euteleostomi</taxon>
        <taxon>Actinopterygii</taxon>
        <taxon>Neopterygii</taxon>
        <taxon>Teleostei</taxon>
        <taxon>Neoteleostei</taxon>
        <taxon>Acanthomorphata</taxon>
        <taxon>Ovalentaria</taxon>
        <taxon>Atherinomorphae</taxon>
        <taxon>Beloniformes</taxon>
        <taxon>Adrianichthyidae</taxon>
        <taxon>Oryziinae</taxon>
        <taxon>Oryzias</taxon>
    </lineage>
</organism>
<feature type="domain" description="C2H2-type" evidence="12">
    <location>
        <begin position="1046"/>
        <end position="1068"/>
    </location>
</feature>
<proteinExistence type="inferred from homology"/>
<feature type="domain" description="C2H2-type" evidence="12">
    <location>
        <begin position="1336"/>
        <end position="1358"/>
    </location>
</feature>
<dbReference type="FunFam" id="3.30.160.60:FF:002792">
    <property type="entry name" value="Zinc finger protein 646"/>
    <property type="match status" value="1"/>
</dbReference>
<feature type="domain" description="C2H2-type" evidence="12">
    <location>
        <begin position="1073"/>
        <end position="1100"/>
    </location>
</feature>
<reference evidence="13" key="2">
    <citation type="submission" date="2025-09" db="UniProtKB">
        <authorList>
            <consortium name="Ensembl"/>
        </authorList>
    </citation>
    <scope>IDENTIFICATION</scope>
</reference>
<feature type="domain" description="C2H2-type" evidence="12">
    <location>
        <begin position="1008"/>
        <end position="1036"/>
    </location>
</feature>
<dbReference type="PANTHER" id="PTHR24384">
    <property type="entry name" value="FINGER PUTATIVE TRANSCRIPTION FACTOR FAMILY-RELATED"/>
    <property type="match status" value="1"/>
</dbReference>
<feature type="domain" description="C2H2-type" evidence="12">
    <location>
        <begin position="790"/>
        <end position="817"/>
    </location>
</feature>
<feature type="domain" description="C2H2-type" evidence="12">
    <location>
        <begin position="1130"/>
        <end position="1148"/>
    </location>
</feature>
<feature type="domain" description="C2H2-type" evidence="12">
    <location>
        <begin position="71"/>
        <end position="98"/>
    </location>
</feature>
<feature type="domain" description="C2H2-type" evidence="12">
    <location>
        <begin position="818"/>
        <end position="845"/>
    </location>
</feature>
<feature type="domain" description="C2H2-type" evidence="12">
    <location>
        <begin position="394"/>
        <end position="416"/>
    </location>
</feature>
<dbReference type="Pfam" id="PF00096">
    <property type="entry name" value="zf-C2H2"/>
    <property type="match status" value="15"/>
</dbReference>
<feature type="region of interest" description="Disordered" evidence="11">
    <location>
        <begin position="164"/>
        <end position="186"/>
    </location>
</feature>
<comment type="subcellular location">
    <subcellularLocation>
        <location evidence="1">Nucleus</location>
    </subcellularLocation>
</comment>
<dbReference type="SUPFAM" id="SSF57667">
    <property type="entry name" value="beta-beta-alpha zinc fingers"/>
    <property type="match status" value="15"/>
</dbReference>
<dbReference type="Pfam" id="PF13912">
    <property type="entry name" value="zf-C2H2_6"/>
    <property type="match status" value="1"/>
</dbReference>
<evidence type="ECO:0000259" key="12">
    <source>
        <dbReference type="PROSITE" id="PS50157"/>
    </source>
</evidence>
<dbReference type="GO" id="GO:0005634">
    <property type="term" value="C:nucleus"/>
    <property type="evidence" value="ECO:0007669"/>
    <property type="project" value="UniProtKB-SubCell"/>
</dbReference>
<feature type="region of interest" description="Disordered" evidence="11">
    <location>
        <begin position="858"/>
        <end position="909"/>
    </location>
</feature>
<dbReference type="CTD" id="9726"/>
<dbReference type="SMART" id="SM00355">
    <property type="entry name" value="ZnF_C2H2"/>
    <property type="match status" value="30"/>
</dbReference>
<dbReference type="PaxDb" id="30732-ENSOMEP00000014174"/>
<keyword evidence="6" id="KW-0862">Zinc</keyword>
<protein>
    <submittedName>
        <fullName evidence="13">Zinc finger protein 646</fullName>
    </submittedName>
</protein>
<dbReference type="Ensembl" id="ENSOMET00000022007.1">
    <property type="protein sequence ID" value="ENSOMEP00000014174.1"/>
    <property type="gene ID" value="ENSOMEG00000015658.1"/>
</dbReference>
<dbReference type="PROSITE" id="PS00028">
    <property type="entry name" value="ZINC_FINGER_C2H2_1"/>
    <property type="match status" value="24"/>
</dbReference>
<feature type="domain" description="C2H2-type" evidence="12">
    <location>
        <begin position="1172"/>
        <end position="1195"/>
    </location>
</feature>
<dbReference type="GO" id="GO:0008270">
    <property type="term" value="F:zinc ion binding"/>
    <property type="evidence" value="ECO:0007669"/>
    <property type="project" value="UniProtKB-KW"/>
</dbReference>
<dbReference type="GO" id="GO:0000978">
    <property type="term" value="F:RNA polymerase II cis-regulatory region sequence-specific DNA binding"/>
    <property type="evidence" value="ECO:0007669"/>
    <property type="project" value="TreeGrafter"/>
</dbReference>
<dbReference type="InterPro" id="IPR013087">
    <property type="entry name" value="Znf_C2H2_type"/>
</dbReference>
<evidence type="ECO:0000256" key="2">
    <source>
        <dbReference type="ARBA" id="ARBA00006991"/>
    </source>
</evidence>
<feature type="domain" description="C2H2-type" evidence="12">
    <location>
        <begin position="208"/>
        <end position="235"/>
    </location>
</feature>
<keyword evidence="7" id="KW-0805">Transcription regulation</keyword>
<evidence type="ECO:0000256" key="10">
    <source>
        <dbReference type="PROSITE-ProRule" id="PRU00042"/>
    </source>
</evidence>
<dbReference type="Gene3D" id="3.30.160.60">
    <property type="entry name" value="Classic Zinc Finger"/>
    <property type="match status" value="18"/>
</dbReference>
<dbReference type="Proteomes" id="UP000261560">
    <property type="component" value="Unplaced"/>
</dbReference>
<dbReference type="GeneID" id="112154102"/>
<dbReference type="FunFam" id="3.30.160.60:FF:001289">
    <property type="entry name" value="Zinc finger protein 574"/>
    <property type="match status" value="1"/>
</dbReference>
<dbReference type="KEGG" id="oml:112154102"/>
<dbReference type="InterPro" id="IPR036236">
    <property type="entry name" value="Znf_C2H2_sf"/>
</dbReference>
<evidence type="ECO:0000256" key="3">
    <source>
        <dbReference type="ARBA" id="ARBA00022723"/>
    </source>
</evidence>
<feature type="domain" description="C2H2-type" evidence="12">
    <location>
        <begin position="1251"/>
        <end position="1279"/>
    </location>
</feature>
<dbReference type="FunFam" id="3.30.160.60:FF:000729">
    <property type="entry name" value="Zinc finger protein 646"/>
    <property type="match status" value="2"/>
</dbReference>
<feature type="compositionally biased region" description="Polar residues" evidence="11">
    <location>
        <begin position="629"/>
        <end position="645"/>
    </location>
</feature>
<feature type="domain" description="C2H2-type" evidence="12">
    <location>
        <begin position="763"/>
        <end position="785"/>
    </location>
</feature>